<gene>
    <name evidence="1" type="ORF">CC80DRAFT_238180</name>
</gene>
<dbReference type="EMBL" id="ML976981">
    <property type="protein sequence ID" value="KAF1961483.1"/>
    <property type="molecule type" value="Genomic_DNA"/>
</dbReference>
<dbReference type="AlphaFoldDB" id="A0A6A5U8I9"/>
<accession>A0A6A5U8I9</accession>
<name>A0A6A5U8I9_9PLEO</name>
<reference evidence="1" key="1">
    <citation type="journal article" date="2020" name="Stud. Mycol.">
        <title>101 Dothideomycetes genomes: a test case for predicting lifestyles and emergence of pathogens.</title>
        <authorList>
            <person name="Haridas S."/>
            <person name="Albert R."/>
            <person name="Binder M."/>
            <person name="Bloem J."/>
            <person name="Labutti K."/>
            <person name="Salamov A."/>
            <person name="Andreopoulos B."/>
            <person name="Baker S."/>
            <person name="Barry K."/>
            <person name="Bills G."/>
            <person name="Bluhm B."/>
            <person name="Cannon C."/>
            <person name="Castanera R."/>
            <person name="Culley D."/>
            <person name="Daum C."/>
            <person name="Ezra D."/>
            <person name="Gonzalez J."/>
            <person name="Henrissat B."/>
            <person name="Kuo A."/>
            <person name="Liang C."/>
            <person name="Lipzen A."/>
            <person name="Lutzoni F."/>
            <person name="Magnuson J."/>
            <person name="Mondo S."/>
            <person name="Nolan M."/>
            <person name="Ohm R."/>
            <person name="Pangilinan J."/>
            <person name="Park H.-J."/>
            <person name="Ramirez L."/>
            <person name="Alfaro M."/>
            <person name="Sun H."/>
            <person name="Tritt A."/>
            <person name="Yoshinaga Y."/>
            <person name="Zwiers L.-H."/>
            <person name="Turgeon B."/>
            <person name="Goodwin S."/>
            <person name="Spatafora J."/>
            <person name="Crous P."/>
            <person name="Grigoriev I."/>
        </authorList>
    </citation>
    <scope>NUCLEOTIDE SEQUENCE</scope>
    <source>
        <strain evidence="1">CBS 675.92</strain>
    </source>
</reference>
<organism evidence="1 2">
    <name type="scientific">Byssothecium circinans</name>
    <dbReference type="NCBI Taxonomy" id="147558"/>
    <lineage>
        <taxon>Eukaryota</taxon>
        <taxon>Fungi</taxon>
        <taxon>Dikarya</taxon>
        <taxon>Ascomycota</taxon>
        <taxon>Pezizomycotina</taxon>
        <taxon>Dothideomycetes</taxon>
        <taxon>Pleosporomycetidae</taxon>
        <taxon>Pleosporales</taxon>
        <taxon>Massarineae</taxon>
        <taxon>Massarinaceae</taxon>
        <taxon>Byssothecium</taxon>
    </lineage>
</organism>
<keyword evidence="2" id="KW-1185">Reference proteome</keyword>
<sequence length="172" mass="19088">MEEFGGRRTCADTILICIGVYSSVQTTAMIFSVFDVLYDRYHMIDCIHCLFAYSWTSHWCDLIICITISYSTSIQSICRPTHPIPFPTSPTRPKIAAAVLHTQPIGKKARFPSQPRISRSASVSKRAPLIKNKVIGGYKNMESGKVTRCMQDAGSLSLVGTVRGRYGHRLAG</sequence>
<protein>
    <submittedName>
        <fullName evidence="1">Uncharacterized protein</fullName>
    </submittedName>
</protein>
<dbReference type="Proteomes" id="UP000800035">
    <property type="component" value="Unassembled WGS sequence"/>
</dbReference>
<evidence type="ECO:0000313" key="1">
    <source>
        <dbReference type="EMBL" id="KAF1961483.1"/>
    </source>
</evidence>
<proteinExistence type="predicted"/>
<evidence type="ECO:0000313" key="2">
    <source>
        <dbReference type="Proteomes" id="UP000800035"/>
    </source>
</evidence>